<evidence type="ECO:0000313" key="1">
    <source>
        <dbReference type="EMBL" id="CEK54499.1"/>
    </source>
</evidence>
<dbReference type="EMBL" id="HACG01007634">
    <property type="protein sequence ID" value="CEK54499.1"/>
    <property type="molecule type" value="Transcribed_RNA"/>
</dbReference>
<proteinExistence type="predicted"/>
<protein>
    <submittedName>
        <fullName evidence="1">Uncharacterized protein</fullName>
    </submittedName>
</protein>
<accession>A0A0B6YEC5</accession>
<gene>
    <name evidence="1" type="primary">ORF22957</name>
</gene>
<reference evidence="1" key="1">
    <citation type="submission" date="2014-12" db="EMBL/GenBank/DDBJ databases">
        <title>Insight into the proteome of Arion vulgaris.</title>
        <authorList>
            <person name="Aradska J."/>
            <person name="Bulat T."/>
            <person name="Smidak R."/>
            <person name="Sarate P."/>
            <person name="Gangsoo J."/>
            <person name="Sialana F."/>
            <person name="Bilban M."/>
            <person name="Lubec G."/>
        </authorList>
    </citation>
    <scope>NUCLEOTIDE SEQUENCE</scope>
    <source>
        <tissue evidence="1">Skin</tissue>
    </source>
</reference>
<dbReference type="AlphaFoldDB" id="A0A0B6YEC5"/>
<sequence>NMAKDLEQDTNGMVFNFDQEVPEYKYLSLDTDIRHIKLEDVEPQPDLFCMVESIINSDIINSTTITDAVSSKSCANFYSNNNSTNSFMNTFSEIKPTTASTVSPSTLPTFLTPSSSPKLHSTISAPSSTCSTLTTNLRSNPVFSTKTNSVVMGTAEHDFTNISDNNFLIDNDSDMFDIGENLEYTDLDKQHVSLYDDYESVSNFSKIEAMPDDSKRLEEAAILMRDTIYRDCDDLNVPYNPMTWTPEH</sequence>
<organism evidence="1">
    <name type="scientific">Arion vulgaris</name>
    <dbReference type="NCBI Taxonomy" id="1028688"/>
    <lineage>
        <taxon>Eukaryota</taxon>
        <taxon>Metazoa</taxon>
        <taxon>Spiralia</taxon>
        <taxon>Lophotrochozoa</taxon>
        <taxon>Mollusca</taxon>
        <taxon>Gastropoda</taxon>
        <taxon>Heterobranchia</taxon>
        <taxon>Euthyneura</taxon>
        <taxon>Panpulmonata</taxon>
        <taxon>Eupulmonata</taxon>
        <taxon>Stylommatophora</taxon>
        <taxon>Helicina</taxon>
        <taxon>Arionoidea</taxon>
        <taxon>Arionidae</taxon>
        <taxon>Arion</taxon>
    </lineage>
</organism>
<feature type="non-terminal residue" evidence="1">
    <location>
        <position position="248"/>
    </location>
</feature>
<name>A0A0B6YEC5_9EUPU</name>
<feature type="non-terminal residue" evidence="1">
    <location>
        <position position="1"/>
    </location>
</feature>